<evidence type="ECO:0000313" key="3">
    <source>
        <dbReference type="Proteomes" id="UP000308652"/>
    </source>
</evidence>
<name>A0A5C3MI65_9AGAR</name>
<keyword evidence="3" id="KW-1185">Reference proteome</keyword>
<dbReference type="EMBL" id="ML213596">
    <property type="protein sequence ID" value="TFK40861.1"/>
    <property type="molecule type" value="Genomic_DNA"/>
</dbReference>
<feature type="compositionally biased region" description="Basic and acidic residues" evidence="1">
    <location>
        <begin position="343"/>
        <end position="354"/>
    </location>
</feature>
<reference evidence="2 3" key="1">
    <citation type="journal article" date="2019" name="Nat. Ecol. Evol.">
        <title>Megaphylogeny resolves global patterns of mushroom evolution.</title>
        <authorList>
            <person name="Varga T."/>
            <person name="Krizsan K."/>
            <person name="Foldi C."/>
            <person name="Dima B."/>
            <person name="Sanchez-Garcia M."/>
            <person name="Sanchez-Ramirez S."/>
            <person name="Szollosi G.J."/>
            <person name="Szarkandi J.G."/>
            <person name="Papp V."/>
            <person name="Albert L."/>
            <person name="Andreopoulos W."/>
            <person name="Angelini C."/>
            <person name="Antonin V."/>
            <person name="Barry K.W."/>
            <person name="Bougher N.L."/>
            <person name="Buchanan P."/>
            <person name="Buyck B."/>
            <person name="Bense V."/>
            <person name="Catcheside P."/>
            <person name="Chovatia M."/>
            <person name="Cooper J."/>
            <person name="Damon W."/>
            <person name="Desjardin D."/>
            <person name="Finy P."/>
            <person name="Geml J."/>
            <person name="Haridas S."/>
            <person name="Hughes K."/>
            <person name="Justo A."/>
            <person name="Karasinski D."/>
            <person name="Kautmanova I."/>
            <person name="Kiss B."/>
            <person name="Kocsube S."/>
            <person name="Kotiranta H."/>
            <person name="LaButti K.M."/>
            <person name="Lechner B.E."/>
            <person name="Liimatainen K."/>
            <person name="Lipzen A."/>
            <person name="Lukacs Z."/>
            <person name="Mihaltcheva S."/>
            <person name="Morgado L.N."/>
            <person name="Niskanen T."/>
            <person name="Noordeloos M.E."/>
            <person name="Ohm R.A."/>
            <person name="Ortiz-Santana B."/>
            <person name="Ovrebo C."/>
            <person name="Racz N."/>
            <person name="Riley R."/>
            <person name="Savchenko A."/>
            <person name="Shiryaev A."/>
            <person name="Soop K."/>
            <person name="Spirin V."/>
            <person name="Szebenyi C."/>
            <person name="Tomsovsky M."/>
            <person name="Tulloss R.E."/>
            <person name="Uehling J."/>
            <person name="Grigoriev I.V."/>
            <person name="Vagvolgyi C."/>
            <person name="Papp T."/>
            <person name="Martin F.M."/>
            <person name="Miettinen O."/>
            <person name="Hibbett D.S."/>
            <person name="Nagy L.G."/>
        </authorList>
    </citation>
    <scope>NUCLEOTIDE SEQUENCE [LARGE SCALE GENOMIC DNA]</scope>
    <source>
        <strain evidence="2 3">CBS 166.37</strain>
    </source>
</reference>
<dbReference type="STRING" id="68775.A0A5C3MI65"/>
<accession>A0A5C3MI65</accession>
<dbReference type="AlphaFoldDB" id="A0A5C3MI65"/>
<protein>
    <submittedName>
        <fullName evidence="2">Uncharacterized protein</fullName>
    </submittedName>
</protein>
<sequence length="463" mass="50189">MEKFEGGWVIPEEDREEVPEDNNAIDEFMSSHGFEYVDATKDIGPCKLGETLEQSEVDDGIPGVVRVVDALSTIMWPSMKTLNKGKGEAPIETGSARWIEAKLANDPFIKMLDGLDGAAHEDHQGVESMLENFGDEVELSDYMPVDESSGDRISVSKAVGSLAFPKSYEQSRRTEEALQAWYKHLDEYPEPKGIFADIGQSNKATADAWINWMPVGPSSPYSGPFSDLSAGGGSSLRGQGTPTKHGFDDDFTDFMSAPPLSSKSSSAYGRDSPDSDESGDTTVPKHEYETLTDEAGDVQTRDASEGEGDEDGQQEEQEEQEEGANEEEVHSTAFDEDESDDALPSKEEIRETAKKIFGTARKSDEFPALSSPPPSTTKSKPTEAFSIDALSELIAQESGGATNDFAAFDMPKVLGALQHMKAEIATMKNEDERRKAAAKVALGLVYGLEAEAEVENVLGGPRV</sequence>
<dbReference type="OrthoDB" id="10261384at2759"/>
<organism evidence="2 3">
    <name type="scientific">Crucibulum laeve</name>
    <dbReference type="NCBI Taxonomy" id="68775"/>
    <lineage>
        <taxon>Eukaryota</taxon>
        <taxon>Fungi</taxon>
        <taxon>Dikarya</taxon>
        <taxon>Basidiomycota</taxon>
        <taxon>Agaricomycotina</taxon>
        <taxon>Agaricomycetes</taxon>
        <taxon>Agaricomycetidae</taxon>
        <taxon>Agaricales</taxon>
        <taxon>Agaricineae</taxon>
        <taxon>Nidulariaceae</taxon>
        <taxon>Crucibulum</taxon>
    </lineage>
</organism>
<feature type="compositionally biased region" description="Low complexity" evidence="1">
    <location>
        <begin position="256"/>
        <end position="267"/>
    </location>
</feature>
<dbReference type="Proteomes" id="UP000308652">
    <property type="component" value="Unassembled WGS sequence"/>
</dbReference>
<gene>
    <name evidence="2" type="ORF">BDQ12DRAFT_680182</name>
</gene>
<evidence type="ECO:0000256" key="1">
    <source>
        <dbReference type="SAM" id="MobiDB-lite"/>
    </source>
</evidence>
<feature type="region of interest" description="Disordered" evidence="1">
    <location>
        <begin position="223"/>
        <end position="381"/>
    </location>
</feature>
<proteinExistence type="predicted"/>
<feature type="compositionally biased region" description="Acidic residues" evidence="1">
    <location>
        <begin position="305"/>
        <end position="326"/>
    </location>
</feature>
<evidence type="ECO:0000313" key="2">
    <source>
        <dbReference type="EMBL" id="TFK40861.1"/>
    </source>
</evidence>